<feature type="region of interest" description="Disordered" evidence="1">
    <location>
        <begin position="42"/>
        <end position="62"/>
    </location>
</feature>
<keyword evidence="2" id="KW-1133">Transmembrane helix</keyword>
<dbReference type="AlphaFoldDB" id="A0AAE0UBN9"/>
<dbReference type="EMBL" id="JAUTDP010000007">
    <property type="protein sequence ID" value="KAK3397599.1"/>
    <property type="molecule type" value="Genomic_DNA"/>
</dbReference>
<dbReference type="PANTHER" id="PTHR35394:SF5">
    <property type="entry name" value="DUF3176 DOMAIN-CONTAINING PROTEIN"/>
    <property type="match status" value="1"/>
</dbReference>
<proteinExistence type="predicted"/>
<accession>A0AAE0UBN9</accession>
<name>A0AAE0UBN9_SORBR</name>
<dbReference type="PANTHER" id="PTHR35394">
    <property type="entry name" value="DUF3176 DOMAIN-CONTAINING PROTEIN"/>
    <property type="match status" value="1"/>
</dbReference>
<keyword evidence="2" id="KW-0812">Transmembrane</keyword>
<dbReference type="Proteomes" id="UP001281003">
    <property type="component" value="Unassembled WGS sequence"/>
</dbReference>
<feature type="region of interest" description="Disordered" evidence="1">
    <location>
        <begin position="1"/>
        <end position="25"/>
    </location>
</feature>
<evidence type="ECO:0000256" key="1">
    <source>
        <dbReference type="SAM" id="MobiDB-lite"/>
    </source>
</evidence>
<sequence length="761" mass="84099">MPQSPPSLRDDSRPPHEIGAFASHPTSGKIIDPLYCEMANAESSQTDSLDSETGVDSKGVYSGQEISTSQQVMAERRYLCDWVSEIVAVIASAGVAATIPIVLCIYNHRPIPQLNGTISINTIIAVLSTVAKSSLLYALSAALGQAKWDWYCLAQKSNRLNDMEIFDQASRGPFGAARFLLRRRTAMSPAAVGALVVVLCLVVDPFTQQVVGWSERQVLVPSEEVWTPKAAIPYFCSSYYGAGGRLDECQSKSVDAINAGIWTEPELYQPHTHCPTGECEWEPFETIELCLDHQVIEPSTANCDISFNKTRFNEGYKTYNASSETYVGPVWSKSCDLFPGVWNFTSYEVIDYWGTESRSNFPGYRGATVVQSGLRRDYQNSWSASGPLMPYMLVRFPAEIITSLPLPIGGDASSWDNSPQGVPYADVNNRSNVHIPSPQLVLAHTRFETFREGAFTRVPQELRPAITEWTVLSVCKARKQITVRKGVIHTSILSSTHLQAQTPVSSATGNSKCWGPPGLDLGDPSMAWLSEALPEDESSPYRVDPSTGAFCIFGQLSVPTYDITQRLNFVLRWTLRYNSTGHTDEYLLRDGWEQDIGAGSFYPVETTDIPEHISKRGLGSVMTSIVSGLNNLTLATSDDRATGSYVVRERILDVRWPWLAPLFLMELLGMGYLLVMIFRPRPVTIGGVWKDSILPVLYHGLDDGAQFFQTLESGSLKDMRKVARSVEAHLERSEGANGRVVLVQDNGDGVVRSRRAREENA</sequence>
<dbReference type="InterPro" id="IPR021514">
    <property type="entry name" value="DUF3176"/>
</dbReference>
<keyword evidence="4" id="KW-1185">Reference proteome</keyword>
<evidence type="ECO:0000256" key="2">
    <source>
        <dbReference type="SAM" id="Phobius"/>
    </source>
</evidence>
<dbReference type="Pfam" id="PF11374">
    <property type="entry name" value="DUF3176"/>
    <property type="match status" value="1"/>
</dbReference>
<comment type="caution">
    <text evidence="3">The sequence shown here is derived from an EMBL/GenBank/DDBJ whole genome shotgun (WGS) entry which is preliminary data.</text>
</comment>
<evidence type="ECO:0000313" key="3">
    <source>
        <dbReference type="EMBL" id="KAK3397599.1"/>
    </source>
</evidence>
<evidence type="ECO:0000313" key="4">
    <source>
        <dbReference type="Proteomes" id="UP001281003"/>
    </source>
</evidence>
<reference evidence="3" key="1">
    <citation type="journal article" date="2023" name="Mol. Phylogenet. Evol.">
        <title>Genome-scale phylogeny and comparative genomics of the fungal order Sordariales.</title>
        <authorList>
            <person name="Hensen N."/>
            <person name="Bonometti L."/>
            <person name="Westerberg I."/>
            <person name="Brannstrom I.O."/>
            <person name="Guillou S."/>
            <person name="Cros-Aarteil S."/>
            <person name="Calhoun S."/>
            <person name="Haridas S."/>
            <person name="Kuo A."/>
            <person name="Mondo S."/>
            <person name="Pangilinan J."/>
            <person name="Riley R."/>
            <person name="LaButti K."/>
            <person name="Andreopoulos B."/>
            <person name="Lipzen A."/>
            <person name="Chen C."/>
            <person name="Yan M."/>
            <person name="Daum C."/>
            <person name="Ng V."/>
            <person name="Clum A."/>
            <person name="Steindorff A."/>
            <person name="Ohm R.A."/>
            <person name="Martin F."/>
            <person name="Silar P."/>
            <person name="Natvig D.O."/>
            <person name="Lalanne C."/>
            <person name="Gautier V."/>
            <person name="Ament-Velasquez S.L."/>
            <person name="Kruys A."/>
            <person name="Hutchinson M.I."/>
            <person name="Powell A.J."/>
            <person name="Barry K."/>
            <person name="Miller A.N."/>
            <person name="Grigoriev I.V."/>
            <person name="Debuchy R."/>
            <person name="Gladieux P."/>
            <person name="Hiltunen Thoren M."/>
            <person name="Johannesson H."/>
        </authorList>
    </citation>
    <scope>NUCLEOTIDE SEQUENCE</scope>
    <source>
        <strain evidence="3">FGSC 1904</strain>
    </source>
</reference>
<feature type="transmembrane region" description="Helical" evidence="2">
    <location>
        <begin position="658"/>
        <end position="678"/>
    </location>
</feature>
<organism evidence="3 4">
    <name type="scientific">Sordaria brevicollis</name>
    <dbReference type="NCBI Taxonomy" id="83679"/>
    <lineage>
        <taxon>Eukaryota</taxon>
        <taxon>Fungi</taxon>
        <taxon>Dikarya</taxon>
        <taxon>Ascomycota</taxon>
        <taxon>Pezizomycotina</taxon>
        <taxon>Sordariomycetes</taxon>
        <taxon>Sordariomycetidae</taxon>
        <taxon>Sordariales</taxon>
        <taxon>Sordariaceae</taxon>
        <taxon>Sordaria</taxon>
    </lineage>
</organism>
<gene>
    <name evidence="3" type="ORF">B0T20DRAFT_224314</name>
</gene>
<keyword evidence="2" id="KW-0472">Membrane</keyword>
<protein>
    <submittedName>
        <fullName evidence="3">Uncharacterized protein</fullName>
    </submittedName>
</protein>
<reference evidence="3" key="2">
    <citation type="submission" date="2023-07" db="EMBL/GenBank/DDBJ databases">
        <authorList>
            <consortium name="Lawrence Berkeley National Laboratory"/>
            <person name="Haridas S."/>
            <person name="Hensen N."/>
            <person name="Bonometti L."/>
            <person name="Westerberg I."/>
            <person name="Brannstrom I.O."/>
            <person name="Guillou S."/>
            <person name="Cros-Aarteil S."/>
            <person name="Calhoun S."/>
            <person name="Kuo A."/>
            <person name="Mondo S."/>
            <person name="Pangilinan J."/>
            <person name="Riley R."/>
            <person name="LaButti K."/>
            <person name="Andreopoulos B."/>
            <person name="Lipzen A."/>
            <person name="Chen C."/>
            <person name="Yanf M."/>
            <person name="Daum C."/>
            <person name="Ng V."/>
            <person name="Clum A."/>
            <person name="Steindorff A."/>
            <person name="Ohm R."/>
            <person name="Martin F."/>
            <person name="Silar P."/>
            <person name="Natvig D."/>
            <person name="Lalanne C."/>
            <person name="Gautier V."/>
            <person name="Ament-velasquez S.L."/>
            <person name="Kruys A."/>
            <person name="Hutchinson M.I."/>
            <person name="Powell A.J."/>
            <person name="Barry K."/>
            <person name="Miller A.N."/>
            <person name="Grigoriev I.V."/>
            <person name="Debuchy R."/>
            <person name="Gladieux P."/>
            <person name="Thoren M.H."/>
            <person name="Johannesson H."/>
        </authorList>
    </citation>
    <scope>NUCLEOTIDE SEQUENCE</scope>
    <source>
        <strain evidence="3">FGSC 1904</strain>
    </source>
</reference>